<comment type="subunit">
    <text evidence="6">Heterotetramer of 2 MoaD subunits and 2 MoaE subunits. Also stable as homodimer. The enzyme changes between these two forms during catalysis.</text>
</comment>
<reference evidence="12 13" key="1">
    <citation type="submission" date="2019-10" db="EMBL/GenBank/DDBJ databases">
        <title>Extracellular Electron Transfer in a Candidatus Methanoperedens spp. Enrichment Culture.</title>
        <authorList>
            <person name="Berger S."/>
            <person name="Rangel Shaw D."/>
            <person name="Berben T."/>
            <person name="In 'T Zandt M."/>
            <person name="Frank J."/>
            <person name="Reimann J."/>
            <person name="Jetten M.S.M."/>
            <person name="Welte C.U."/>
        </authorList>
    </citation>
    <scope>NUCLEOTIDE SEQUENCE [LARGE SCALE GENOMIC DNA]</scope>
    <source>
        <strain evidence="12">SB12</strain>
    </source>
</reference>
<evidence type="ECO:0000256" key="1">
    <source>
        <dbReference type="ARBA" id="ARBA00005046"/>
    </source>
</evidence>
<comment type="similarity">
    <text evidence="2">Belongs to the MoaE family.</text>
</comment>
<dbReference type="PANTHER" id="PTHR23404">
    <property type="entry name" value="MOLYBDOPTERIN SYNTHASE RELATED"/>
    <property type="match status" value="1"/>
</dbReference>
<evidence type="ECO:0000256" key="6">
    <source>
        <dbReference type="ARBA" id="ARBA00026066"/>
    </source>
</evidence>
<evidence type="ECO:0000256" key="8">
    <source>
        <dbReference type="ARBA" id="ARBA00030407"/>
    </source>
</evidence>
<dbReference type="GO" id="GO:0006777">
    <property type="term" value="P:Mo-molybdopterin cofactor biosynthetic process"/>
    <property type="evidence" value="ECO:0007669"/>
    <property type="project" value="UniProtKB-KW"/>
</dbReference>
<accession>A0A833H361</accession>
<evidence type="ECO:0000256" key="10">
    <source>
        <dbReference type="ARBA" id="ARBA00032474"/>
    </source>
</evidence>
<comment type="catalytic activity">
    <reaction evidence="11">
        <text>2 [molybdopterin-synthase sulfur-carrier protein]-C-terminal-Gly-aminoethanethioate + cyclic pyranopterin phosphate + H2O = molybdopterin + 2 [molybdopterin-synthase sulfur-carrier protein]-C-terminal Gly-Gly + 2 H(+)</text>
        <dbReference type="Rhea" id="RHEA:26333"/>
        <dbReference type="Rhea" id="RHEA-COMP:12202"/>
        <dbReference type="Rhea" id="RHEA-COMP:19907"/>
        <dbReference type="ChEBI" id="CHEBI:15377"/>
        <dbReference type="ChEBI" id="CHEBI:15378"/>
        <dbReference type="ChEBI" id="CHEBI:58698"/>
        <dbReference type="ChEBI" id="CHEBI:59648"/>
        <dbReference type="ChEBI" id="CHEBI:90778"/>
        <dbReference type="ChEBI" id="CHEBI:232372"/>
        <dbReference type="EC" id="2.8.1.12"/>
    </reaction>
</comment>
<proteinExistence type="inferred from homology"/>
<name>A0A833H361_9LEPT</name>
<dbReference type="InterPro" id="IPR003448">
    <property type="entry name" value="Mopterin_biosynth_MoaE"/>
</dbReference>
<dbReference type="Gene3D" id="3.90.1170.40">
    <property type="entry name" value="Molybdopterin biosynthesis MoaE subunit"/>
    <property type="match status" value="1"/>
</dbReference>
<sequence length="154" mass="17147">MKAFEHAAEPVDLKKVGRHISADPLELPALVGRYHDPAAGAFVFFSGETRNHHANRAVQTLFYEAHESLAEGLIRSIIDEAVKRYELKQAFAVHRIGEVPVGESAVVVITASAHREAAYAANQEIIHRIKTEVPIWKLERFADGTEAWSEGCRH</sequence>
<comment type="pathway">
    <text evidence="1">Cofactor biosynthesis; molybdopterin biosynthesis.</text>
</comment>
<dbReference type="AlphaFoldDB" id="A0A833H361"/>
<dbReference type="CDD" id="cd00756">
    <property type="entry name" value="MoaE"/>
    <property type="match status" value="1"/>
</dbReference>
<evidence type="ECO:0000313" key="13">
    <source>
        <dbReference type="Proteomes" id="UP000460298"/>
    </source>
</evidence>
<evidence type="ECO:0000256" key="4">
    <source>
        <dbReference type="ARBA" id="ARBA00013858"/>
    </source>
</evidence>
<keyword evidence="5" id="KW-0501">Molybdenum cofactor biosynthesis</keyword>
<evidence type="ECO:0000256" key="9">
    <source>
        <dbReference type="ARBA" id="ARBA00030781"/>
    </source>
</evidence>
<organism evidence="12 13">
    <name type="scientific">Leptonema illini</name>
    <dbReference type="NCBI Taxonomy" id="183"/>
    <lineage>
        <taxon>Bacteria</taxon>
        <taxon>Pseudomonadati</taxon>
        <taxon>Spirochaetota</taxon>
        <taxon>Spirochaetia</taxon>
        <taxon>Leptospirales</taxon>
        <taxon>Leptospiraceae</taxon>
        <taxon>Leptonema</taxon>
    </lineage>
</organism>
<evidence type="ECO:0000256" key="2">
    <source>
        <dbReference type="ARBA" id="ARBA00005426"/>
    </source>
</evidence>
<dbReference type="InterPro" id="IPR036563">
    <property type="entry name" value="MoaE_sf"/>
</dbReference>
<dbReference type="Proteomes" id="UP000460298">
    <property type="component" value="Unassembled WGS sequence"/>
</dbReference>
<dbReference type="EC" id="2.8.1.12" evidence="3"/>
<evidence type="ECO:0000256" key="11">
    <source>
        <dbReference type="ARBA" id="ARBA00049878"/>
    </source>
</evidence>
<dbReference type="SUPFAM" id="SSF54690">
    <property type="entry name" value="Molybdopterin synthase subunit MoaE"/>
    <property type="match status" value="1"/>
</dbReference>
<evidence type="ECO:0000256" key="7">
    <source>
        <dbReference type="ARBA" id="ARBA00029745"/>
    </source>
</evidence>
<evidence type="ECO:0000313" key="12">
    <source>
        <dbReference type="EMBL" id="KAB2933875.1"/>
    </source>
</evidence>
<dbReference type="EMBL" id="WBUI01000004">
    <property type="protein sequence ID" value="KAB2933875.1"/>
    <property type="molecule type" value="Genomic_DNA"/>
</dbReference>
<evidence type="ECO:0000256" key="5">
    <source>
        <dbReference type="ARBA" id="ARBA00023150"/>
    </source>
</evidence>
<dbReference type="Pfam" id="PF02391">
    <property type="entry name" value="MoaE"/>
    <property type="match status" value="1"/>
</dbReference>
<gene>
    <name evidence="12" type="ORF">F9K24_05245</name>
</gene>
<protein>
    <recommendedName>
        <fullName evidence="4">Molybdopterin synthase catalytic subunit</fullName>
        <ecNumber evidence="3">2.8.1.12</ecNumber>
    </recommendedName>
    <alternativeName>
        <fullName evidence="9">MPT synthase subunit 2</fullName>
    </alternativeName>
    <alternativeName>
        <fullName evidence="7">Molybdenum cofactor biosynthesis protein E</fullName>
    </alternativeName>
    <alternativeName>
        <fullName evidence="8">Molybdopterin-converting factor large subunit</fullName>
    </alternativeName>
    <alternativeName>
        <fullName evidence="10">Molybdopterin-converting factor subunit 2</fullName>
    </alternativeName>
</protein>
<comment type="caution">
    <text evidence="12">The sequence shown here is derived from an EMBL/GenBank/DDBJ whole genome shotgun (WGS) entry which is preliminary data.</text>
</comment>
<dbReference type="GO" id="GO:0030366">
    <property type="term" value="F:molybdopterin synthase activity"/>
    <property type="evidence" value="ECO:0007669"/>
    <property type="project" value="UniProtKB-EC"/>
</dbReference>
<evidence type="ECO:0000256" key="3">
    <source>
        <dbReference type="ARBA" id="ARBA00011950"/>
    </source>
</evidence>